<dbReference type="FunFam" id="1.10.510.10:FF:000571">
    <property type="entry name" value="Maternal embryonic leucine zipper kinase"/>
    <property type="match status" value="1"/>
</dbReference>
<feature type="compositionally biased region" description="Basic and acidic residues" evidence="3">
    <location>
        <begin position="245"/>
        <end position="256"/>
    </location>
</feature>
<keyword evidence="5" id="KW-0418">Kinase</keyword>
<dbReference type="SMART" id="SM00220">
    <property type="entry name" value="S_TKc"/>
    <property type="match status" value="1"/>
</dbReference>
<feature type="domain" description="Protein kinase" evidence="4">
    <location>
        <begin position="1"/>
        <end position="233"/>
    </location>
</feature>
<dbReference type="EMBL" id="KN881643">
    <property type="protein sequence ID" value="KIY52389.1"/>
    <property type="molecule type" value="Genomic_DNA"/>
</dbReference>
<dbReference type="PANTHER" id="PTHR24346">
    <property type="entry name" value="MAP/MICROTUBULE AFFINITY-REGULATING KINASE"/>
    <property type="match status" value="1"/>
</dbReference>
<dbReference type="PROSITE" id="PS50011">
    <property type="entry name" value="PROTEIN_KINASE_DOM"/>
    <property type="match status" value="1"/>
</dbReference>
<keyword evidence="6" id="KW-1185">Reference proteome</keyword>
<keyword evidence="5" id="KW-0808">Transferase</keyword>
<dbReference type="InterPro" id="IPR000719">
    <property type="entry name" value="Prot_kinase_dom"/>
</dbReference>
<dbReference type="GO" id="GO:0005524">
    <property type="term" value="F:ATP binding"/>
    <property type="evidence" value="ECO:0007669"/>
    <property type="project" value="UniProtKB-KW"/>
</dbReference>
<dbReference type="GO" id="GO:0005737">
    <property type="term" value="C:cytoplasm"/>
    <property type="evidence" value="ECO:0007669"/>
    <property type="project" value="TreeGrafter"/>
</dbReference>
<evidence type="ECO:0000259" key="4">
    <source>
        <dbReference type="PROSITE" id="PS50011"/>
    </source>
</evidence>
<gene>
    <name evidence="5" type="ORF">FISHEDRAFT_35297</name>
</gene>
<organism evidence="5 6">
    <name type="scientific">Fistulina hepatica ATCC 64428</name>
    <dbReference type="NCBI Taxonomy" id="1128425"/>
    <lineage>
        <taxon>Eukaryota</taxon>
        <taxon>Fungi</taxon>
        <taxon>Dikarya</taxon>
        <taxon>Basidiomycota</taxon>
        <taxon>Agaricomycotina</taxon>
        <taxon>Agaricomycetes</taxon>
        <taxon>Agaricomycetidae</taxon>
        <taxon>Agaricales</taxon>
        <taxon>Fistulinaceae</taxon>
        <taxon>Fistulina</taxon>
    </lineage>
</organism>
<evidence type="ECO:0000256" key="2">
    <source>
        <dbReference type="ARBA" id="ARBA00022840"/>
    </source>
</evidence>
<dbReference type="InterPro" id="IPR011009">
    <property type="entry name" value="Kinase-like_dom_sf"/>
</dbReference>
<name>A0A0D7AKV7_9AGAR</name>
<dbReference type="PANTHER" id="PTHR24346:SF30">
    <property type="entry name" value="MATERNAL EMBRYONIC LEUCINE ZIPPER KINASE"/>
    <property type="match status" value="1"/>
</dbReference>
<evidence type="ECO:0000256" key="1">
    <source>
        <dbReference type="ARBA" id="ARBA00022741"/>
    </source>
</evidence>
<dbReference type="SUPFAM" id="SSF56112">
    <property type="entry name" value="Protein kinase-like (PK-like)"/>
    <property type="match status" value="1"/>
</dbReference>
<dbReference type="InterPro" id="IPR008271">
    <property type="entry name" value="Ser/Thr_kinase_AS"/>
</dbReference>
<feature type="non-terminal residue" evidence="5">
    <location>
        <position position="1"/>
    </location>
</feature>
<dbReference type="Gene3D" id="1.10.510.10">
    <property type="entry name" value="Transferase(Phosphotransferase) domain 1"/>
    <property type="match status" value="1"/>
</dbReference>
<dbReference type="OrthoDB" id="193931at2759"/>
<keyword evidence="2" id="KW-0067">ATP-binding</keyword>
<reference evidence="5 6" key="1">
    <citation type="journal article" date="2015" name="Fungal Genet. Biol.">
        <title>Evolution of novel wood decay mechanisms in Agaricales revealed by the genome sequences of Fistulina hepatica and Cylindrobasidium torrendii.</title>
        <authorList>
            <person name="Floudas D."/>
            <person name="Held B.W."/>
            <person name="Riley R."/>
            <person name="Nagy L.G."/>
            <person name="Koehler G."/>
            <person name="Ransdell A.S."/>
            <person name="Younus H."/>
            <person name="Chow J."/>
            <person name="Chiniquy J."/>
            <person name="Lipzen A."/>
            <person name="Tritt A."/>
            <person name="Sun H."/>
            <person name="Haridas S."/>
            <person name="LaButti K."/>
            <person name="Ohm R.A."/>
            <person name="Kues U."/>
            <person name="Blanchette R.A."/>
            <person name="Grigoriev I.V."/>
            <person name="Minto R.E."/>
            <person name="Hibbett D.S."/>
        </authorList>
    </citation>
    <scope>NUCLEOTIDE SEQUENCE [LARGE SCALE GENOMIC DNA]</scope>
    <source>
        <strain evidence="5 6">ATCC 64428</strain>
    </source>
</reference>
<sequence>VAVRKSTGERVVLKYEQKGSFKHQCRVMNGIKTSLDLHHPSIMRLYEAIDAGDTIVLVQEYITGDDLFQYIVDHGPMPEPLARTIFHQIASTVLFLHERHIVHRDLKPENVMVNDDGNIKLIDFGFSCDISNGALHTSSCGSPNYAAPEIVSGKPYRGPEIDTWSLGAVLYAMLCARMTFDGHVQDVLTNIKSGTYEKPTSLSPEAQNLIAAMLTVDPEQRITLAQVMNHPFIRNDEAEGAGRPSDVDKPLPRLPDDDSNDGDISLTVPQVVLGTSVRVERTGSNAEY</sequence>
<keyword evidence="1" id="KW-0547">Nucleotide-binding</keyword>
<protein>
    <submittedName>
        <fullName evidence="5">Pkinase-domain-containing protein</fullName>
    </submittedName>
</protein>
<dbReference type="GO" id="GO:0004674">
    <property type="term" value="F:protein serine/threonine kinase activity"/>
    <property type="evidence" value="ECO:0007669"/>
    <property type="project" value="TreeGrafter"/>
</dbReference>
<proteinExistence type="predicted"/>
<dbReference type="PROSITE" id="PS00108">
    <property type="entry name" value="PROTEIN_KINASE_ST"/>
    <property type="match status" value="1"/>
</dbReference>
<feature type="region of interest" description="Disordered" evidence="3">
    <location>
        <begin position="233"/>
        <end position="267"/>
    </location>
</feature>
<dbReference type="Proteomes" id="UP000054144">
    <property type="component" value="Unassembled WGS sequence"/>
</dbReference>
<evidence type="ECO:0000256" key="3">
    <source>
        <dbReference type="SAM" id="MobiDB-lite"/>
    </source>
</evidence>
<dbReference type="Pfam" id="PF00069">
    <property type="entry name" value="Pkinase"/>
    <property type="match status" value="1"/>
</dbReference>
<dbReference type="GO" id="GO:0035556">
    <property type="term" value="P:intracellular signal transduction"/>
    <property type="evidence" value="ECO:0007669"/>
    <property type="project" value="TreeGrafter"/>
</dbReference>
<evidence type="ECO:0000313" key="6">
    <source>
        <dbReference type="Proteomes" id="UP000054144"/>
    </source>
</evidence>
<accession>A0A0D7AKV7</accession>
<dbReference type="AlphaFoldDB" id="A0A0D7AKV7"/>
<evidence type="ECO:0000313" key="5">
    <source>
        <dbReference type="EMBL" id="KIY52389.1"/>
    </source>
</evidence>